<feature type="domain" description="Polysaccharide biosynthesis protein CapD-like" evidence="2">
    <location>
        <begin position="12"/>
        <end position="286"/>
    </location>
</feature>
<dbReference type="PANTHER" id="PTHR43318">
    <property type="entry name" value="UDP-N-ACETYLGLUCOSAMINE 4,6-DEHYDRATASE"/>
    <property type="match status" value="1"/>
</dbReference>
<comment type="similarity">
    <text evidence="1">Belongs to the polysaccharide synthase family.</text>
</comment>
<protein>
    <submittedName>
        <fullName evidence="3">UDP-N-acetylglucosamine 4,6-dehydratase (Inverting)</fullName>
    </submittedName>
</protein>
<dbReference type="STRING" id="1798338.A3J56_01780"/>
<dbReference type="Gene3D" id="3.40.50.720">
    <property type="entry name" value="NAD(P)-binding Rossmann-like Domain"/>
    <property type="match status" value="1"/>
</dbReference>
<dbReference type="AlphaFoldDB" id="A0A1F5WEQ8"/>
<evidence type="ECO:0000313" key="4">
    <source>
        <dbReference type="Proteomes" id="UP000178406"/>
    </source>
</evidence>
<dbReference type="InterPro" id="IPR003869">
    <property type="entry name" value="Polysac_CapD-like"/>
</dbReference>
<dbReference type="Proteomes" id="UP000178406">
    <property type="component" value="Unassembled WGS sequence"/>
</dbReference>
<dbReference type="InterPro" id="IPR020025">
    <property type="entry name" value="PseB"/>
</dbReference>
<comment type="caution">
    <text evidence="3">The sequence shown here is derived from an EMBL/GenBank/DDBJ whole genome shotgun (WGS) entry which is preliminary data.</text>
</comment>
<name>A0A1F5WEQ8_9BACT</name>
<organism evidence="3 4">
    <name type="scientific">Candidatus Giovannonibacteria bacterium RIFCSPHIGHO2_02_FULL_46_20</name>
    <dbReference type="NCBI Taxonomy" id="1798338"/>
    <lineage>
        <taxon>Bacteria</taxon>
        <taxon>Candidatus Giovannoniibacteriota</taxon>
    </lineage>
</organism>
<dbReference type="NCBIfam" id="TIGR03589">
    <property type="entry name" value="PseB"/>
    <property type="match status" value="1"/>
</dbReference>
<evidence type="ECO:0000313" key="3">
    <source>
        <dbReference type="EMBL" id="OGF74050.1"/>
    </source>
</evidence>
<dbReference type="EMBL" id="MFHQ01000030">
    <property type="protein sequence ID" value="OGF74050.1"/>
    <property type="molecule type" value="Genomic_DNA"/>
</dbReference>
<dbReference type="SUPFAM" id="SSF51735">
    <property type="entry name" value="NAD(P)-binding Rossmann-fold domains"/>
    <property type="match status" value="1"/>
</dbReference>
<evidence type="ECO:0000256" key="1">
    <source>
        <dbReference type="ARBA" id="ARBA00007430"/>
    </source>
</evidence>
<reference evidence="3 4" key="1">
    <citation type="journal article" date="2016" name="Nat. Commun.">
        <title>Thousands of microbial genomes shed light on interconnected biogeochemical processes in an aquifer system.</title>
        <authorList>
            <person name="Anantharaman K."/>
            <person name="Brown C.T."/>
            <person name="Hug L.A."/>
            <person name="Sharon I."/>
            <person name="Castelle C.J."/>
            <person name="Probst A.J."/>
            <person name="Thomas B.C."/>
            <person name="Singh A."/>
            <person name="Wilkins M.J."/>
            <person name="Karaoz U."/>
            <person name="Brodie E.L."/>
            <person name="Williams K.H."/>
            <person name="Hubbard S.S."/>
            <person name="Banfield J.F."/>
        </authorList>
    </citation>
    <scope>NUCLEOTIDE SEQUENCE [LARGE SCALE GENOMIC DNA]</scope>
</reference>
<dbReference type="PANTHER" id="PTHR43318:SF2">
    <property type="entry name" value="UDP-N-ACETYLGLUCOSAMINE 4,6-DEHYDRATASE (INVERTING)"/>
    <property type="match status" value="1"/>
</dbReference>
<sequence length="329" mass="36536">MASNDIFKGKTVLVTGGTGSFGQRFVRKLLDTGSIKKVIVFSRDEFKQHQMQQAIPDPQRKLRFFLGDVRDLPRLNRALSGVDYVVHAAALKQVPALEYNPLEAIKTNVFGTQNVIEASLDNGIKKAVFVSTDKAVSPINLYGATKLCAEKLFVAANAYRKNTNATSFSLVRYGNVVGSRGSIVDILRAQRDKGAVILTDNRMTRFWITVDQGVQLVIDALGLMRGGEIFVPKLSAAKVADLISAFAPKATVRVVGIRPGEKLHETLLTEDEVRRARDIGKYYVVEPQSHEEWDNTHLKKHKFVSSDFRYASDSVKALTKKELLNILES</sequence>
<accession>A0A1F5WEQ8</accession>
<proteinExistence type="inferred from homology"/>
<dbReference type="CDD" id="cd05237">
    <property type="entry name" value="UDP_invert_4-6DH_SDR_e"/>
    <property type="match status" value="1"/>
</dbReference>
<gene>
    <name evidence="3" type="ORF">A3J56_01780</name>
</gene>
<dbReference type="Pfam" id="PF02719">
    <property type="entry name" value="Polysacc_synt_2"/>
    <property type="match status" value="1"/>
</dbReference>
<dbReference type="InterPro" id="IPR036291">
    <property type="entry name" value="NAD(P)-bd_dom_sf"/>
</dbReference>
<dbReference type="InterPro" id="IPR051203">
    <property type="entry name" value="Polysaccharide_Synthase-Rel"/>
</dbReference>
<evidence type="ECO:0000259" key="2">
    <source>
        <dbReference type="Pfam" id="PF02719"/>
    </source>
</evidence>